<reference evidence="3" key="1">
    <citation type="submission" date="2023-03" db="EMBL/GenBank/DDBJ databases">
        <title>Amycolatopsis taiwanensis NBRC 103393.</title>
        <authorList>
            <person name="Ichikawa N."/>
            <person name="Sato H."/>
            <person name="Tonouchi N."/>
        </authorList>
    </citation>
    <scope>NUCLEOTIDE SEQUENCE</scope>
    <source>
        <strain evidence="3">NBRC 103393</strain>
    </source>
</reference>
<name>A0A9W6VIG2_9PSEU</name>
<dbReference type="SUPFAM" id="SSF51556">
    <property type="entry name" value="Metallo-dependent hydrolases"/>
    <property type="match status" value="1"/>
</dbReference>
<proteinExistence type="predicted"/>
<dbReference type="GO" id="GO:0019748">
    <property type="term" value="P:secondary metabolic process"/>
    <property type="evidence" value="ECO:0007669"/>
    <property type="project" value="TreeGrafter"/>
</dbReference>
<dbReference type="GO" id="GO:0005737">
    <property type="term" value="C:cytoplasm"/>
    <property type="evidence" value="ECO:0007669"/>
    <property type="project" value="TreeGrafter"/>
</dbReference>
<dbReference type="InterPro" id="IPR032465">
    <property type="entry name" value="ACMSD"/>
</dbReference>
<comment type="caution">
    <text evidence="3">The sequence shown here is derived from an EMBL/GenBank/DDBJ whole genome shotgun (WGS) entry which is preliminary data.</text>
</comment>
<protein>
    <recommendedName>
        <fullName evidence="2">Amidohydrolase-related domain-containing protein</fullName>
    </recommendedName>
</protein>
<keyword evidence="1" id="KW-0456">Lyase</keyword>
<dbReference type="Gene3D" id="3.20.20.140">
    <property type="entry name" value="Metal-dependent hydrolases"/>
    <property type="match status" value="1"/>
</dbReference>
<feature type="domain" description="Amidohydrolase-related" evidence="2">
    <location>
        <begin position="3"/>
        <end position="309"/>
    </location>
</feature>
<sequence>MIIDVHGHVTSPELFKRFPMPPSLADIDGVIEQKLAVGIGMTIVGSPVGAGTMVPVAGLDNYAQPADQLASFHEWLGETVRSHPDNFRGYVYVNPFSDDESLAAAAKLLAQPEFAGLIVNTSVRGEYLSSPRAESFFAMAHETGAPVLLHPPAEPVGAAAMNGHLGLIEHVTRPCDITAGVASILFAGWLRRFPGLKLIAPNAGGALALLAEKLNLAQQRARPGGPPVTDEEPVSEQLSLIYVDTATPSAVALKAAATVFGPERMLFGTDSPPLTAPLRTGLDLVEGLGLTPQQRELVHSGTARALFDLGEA</sequence>
<dbReference type="EMBL" id="BSTI01000017">
    <property type="protein sequence ID" value="GLY69665.1"/>
    <property type="molecule type" value="Genomic_DNA"/>
</dbReference>
<keyword evidence="4" id="KW-1185">Reference proteome</keyword>
<gene>
    <name evidence="3" type="ORF">Atai01_62840</name>
</gene>
<evidence type="ECO:0000256" key="1">
    <source>
        <dbReference type="ARBA" id="ARBA00023239"/>
    </source>
</evidence>
<accession>A0A9W6VIG2</accession>
<evidence type="ECO:0000259" key="2">
    <source>
        <dbReference type="Pfam" id="PF04909"/>
    </source>
</evidence>
<dbReference type="Proteomes" id="UP001165136">
    <property type="component" value="Unassembled WGS sequence"/>
</dbReference>
<dbReference type="Pfam" id="PF04909">
    <property type="entry name" value="Amidohydro_2"/>
    <property type="match status" value="1"/>
</dbReference>
<dbReference type="InterPro" id="IPR006680">
    <property type="entry name" value="Amidohydro-rel"/>
</dbReference>
<dbReference type="GO" id="GO:0016831">
    <property type="term" value="F:carboxy-lyase activity"/>
    <property type="evidence" value="ECO:0007669"/>
    <property type="project" value="InterPro"/>
</dbReference>
<organism evidence="3 4">
    <name type="scientific">Amycolatopsis taiwanensis</name>
    <dbReference type="NCBI Taxonomy" id="342230"/>
    <lineage>
        <taxon>Bacteria</taxon>
        <taxon>Bacillati</taxon>
        <taxon>Actinomycetota</taxon>
        <taxon>Actinomycetes</taxon>
        <taxon>Pseudonocardiales</taxon>
        <taxon>Pseudonocardiaceae</taxon>
        <taxon>Amycolatopsis</taxon>
    </lineage>
</organism>
<dbReference type="AlphaFoldDB" id="A0A9W6VIG2"/>
<dbReference type="PANTHER" id="PTHR21240:SF28">
    <property type="entry name" value="ISO-OROTATE DECARBOXYLASE (EUROFUNG)"/>
    <property type="match status" value="1"/>
</dbReference>
<evidence type="ECO:0000313" key="3">
    <source>
        <dbReference type="EMBL" id="GLY69665.1"/>
    </source>
</evidence>
<dbReference type="InterPro" id="IPR032466">
    <property type="entry name" value="Metal_Hydrolase"/>
</dbReference>
<evidence type="ECO:0000313" key="4">
    <source>
        <dbReference type="Proteomes" id="UP001165136"/>
    </source>
</evidence>
<dbReference type="PANTHER" id="PTHR21240">
    <property type="entry name" value="2-AMINO-3-CARBOXYLMUCONATE-6-SEMIALDEHYDE DECARBOXYLASE"/>
    <property type="match status" value="1"/>
</dbReference>
<dbReference type="GO" id="GO:0016787">
    <property type="term" value="F:hydrolase activity"/>
    <property type="evidence" value="ECO:0007669"/>
    <property type="project" value="InterPro"/>
</dbReference>